<dbReference type="Pfam" id="PF26189">
    <property type="entry name" value="Ig_NPHP4_2nd"/>
    <property type="match status" value="1"/>
</dbReference>
<evidence type="ECO:0000313" key="7">
    <source>
        <dbReference type="WBParaSite" id="SRDH1_48040.3"/>
    </source>
</evidence>
<evidence type="ECO:0000259" key="4">
    <source>
        <dbReference type="Pfam" id="PF26189"/>
    </source>
</evidence>
<dbReference type="GO" id="GO:0090090">
    <property type="term" value="P:negative regulation of canonical Wnt signaling pathway"/>
    <property type="evidence" value="ECO:0007669"/>
    <property type="project" value="InterPro"/>
</dbReference>
<accession>A0AA85FEG8</accession>
<dbReference type="InterPro" id="IPR058685">
    <property type="entry name" value="Ig_NPHP4_4th"/>
</dbReference>
<evidence type="ECO:0008006" key="8">
    <source>
        <dbReference type="Google" id="ProtNLM"/>
    </source>
</evidence>
<reference evidence="7" key="2">
    <citation type="submission" date="2023-11" db="UniProtKB">
        <authorList>
            <consortium name="WormBaseParasite"/>
        </authorList>
    </citation>
    <scope>IDENTIFICATION</scope>
</reference>
<dbReference type="InterPro" id="IPR029775">
    <property type="entry name" value="NPHP4"/>
</dbReference>
<evidence type="ECO:0000259" key="5">
    <source>
        <dbReference type="Pfam" id="PF26190"/>
    </source>
</evidence>
<keyword evidence="6" id="KW-1185">Reference proteome</keyword>
<dbReference type="PANTHER" id="PTHR31043:SF3">
    <property type="entry name" value="NEPHROCYSTIN-4"/>
    <property type="match status" value="1"/>
</dbReference>
<evidence type="ECO:0000259" key="3">
    <source>
        <dbReference type="Pfam" id="PF26187"/>
    </source>
</evidence>
<dbReference type="GO" id="GO:0097730">
    <property type="term" value="C:non-motile cilium"/>
    <property type="evidence" value="ECO:0007669"/>
    <property type="project" value="InterPro"/>
</dbReference>
<dbReference type="InterPro" id="IPR058688">
    <property type="entry name" value="Ig_NPHP4_2nd"/>
</dbReference>
<dbReference type="GO" id="GO:1904491">
    <property type="term" value="P:protein localization to ciliary transition zone"/>
    <property type="evidence" value="ECO:0007669"/>
    <property type="project" value="TreeGrafter"/>
</dbReference>
<sequence length="1565" mass="178294">MSSVHSNRMTTSWFPFHLPNLTNKCEQNCGENLRLEVKHLECYFTENDTCDIEYNLFVFAFENSSKTVLSNIWDFGKLEKEDKKNGCVRFLLRQTLYFRSSGVLQSTFFVFVLTKCNSSKSTDKSEIGWCSVKINEVIRSPSKSSSCSLPFLKGSCRLLCLPFEAYNTLLATNENHCIYYSLDLLKELENYSYLIPVNRFVSTLSCIPGLNTNNDLDTLNIGSFVKIFVKDISITSNSSQIADFESYLCSTVSDDLAVTSNQHGISSPVRMQVYERRVKTFLHNRFTVVQPEPVIYLDKVIESERESSSGRKSSATLVGKTVRISHSNVGSESSSKEYLIARNDAELLVPQNPGCAVVFVLEYILSEINSPTPKTFHCTVRWAIYPLQDNIGILNNAGNNSVNLNLPLQGSVRPSTANDSNIGLSSSPSLSINTNKIRISDADDYEKCLLRTVCPDGGLCFTNNVRSTMELTLNCTISAGIPKAMSKNAVVEDPALIARMPVPDYFIPETGHQFSGRESITTSESRAVAAIPRKKKMQPVRRKSSSKFMNKNDLVDDTKQFEDMNEMNTKLLSVPIQAQFNLYTQLLQQQYRQQQRIELFNPGSGFLNHGMIVGPYLGGIGPTMYEPIEATSSPVIGPFLNRNPNDSLFLLDNIHHGVGLSRAAYAKIYSAGFEPIKTESGDPPFTIDPQTDTIDEFKFVKEEVDLLNQNEIIFQFLAYSGFVSRSSSTGGHNSPEQIYFTFQFYRFPQVVTSTLFIGQSLDDCPSSNGDSFRTLWKSKRQREKSFSSIELNPSIGKSENQSPGYKVIFRIDPNYFKPGEMEIFFNYLLRTTMQIDVWNAKSHILIGTCMVELKHLCRQGREAVQITYSTDILNSNDNLFEDESSSSSPPDIQGCLLLRLANIGHRKELICKEITIRNNNRKKYLISQRDATCFRKFTGDDLSNMKSNDDTTRIVVRAHKIKQTNTELQRMLKVDSASEEKSPMTIKANKLVKNQSEIEDVTTLEKLERLHISLKSVEGLKNVWDNTKLSEKSNIKTLLLDGKPQLDTISHYRDQKKHELFERIINKATTIEHELSTSFGCTEFFEYQLKNPFNIEDTVNVNIEDDSNSLSFVMDPREVRALKLAFNIDTPTEDDLFALDMKNNYHDHNNNDNIERKSLKRNNVILFLKPNETVLIPMKYEEATMFQCTKQYDGVGDRNQFEFTSSIEDNPVQMKRVIQVIFKSTTYGKIISQLILHIHIQPPIIDHSFRFFHPELSFMKKILRLPRNIIDWRNSFTTNNRTIQQVNQRIWVRVSDSDVLTISNVQGDIVDLLIKVGLGKSPQVREFLMSIYVEPFQIRPAYIWYWAIHSLQRVDAIATVGQLSPPIGLLLRTDDFMPNTGSKRITIYTSHPNEVFIGTDFTSNDFQKNLPVEDLTLCVTSRSVYELKVRLCPRYVGKKSYQVNVVDTDNQRVLRAWILCVDARQPEITKSFNIKLPKKEISTACNKRIAYTNPYQCKKTLILETNRSDLVQFKESIMEIPAAGTVQIGLHFVPQATVDSEQIYIFIKDEQGKNLETFLIIAQYY</sequence>
<dbReference type="Proteomes" id="UP000050792">
    <property type="component" value="Unassembled WGS sequence"/>
</dbReference>
<dbReference type="Pfam" id="PF26015">
    <property type="entry name" value="Ig_NPH4_3rd"/>
    <property type="match status" value="1"/>
</dbReference>
<reference evidence="6" key="1">
    <citation type="submission" date="2022-06" db="EMBL/GenBank/DDBJ databases">
        <authorList>
            <person name="Berger JAMES D."/>
            <person name="Berger JAMES D."/>
        </authorList>
    </citation>
    <scope>NUCLEOTIDE SEQUENCE [LARGE SCALE GENOMIC DNA]</scope>
</reference>
<dbReference type="InterPro" id="IPR058687">
    <property type="entry name" value="Ig_NPHP4_1st"/>
</dbReference>
<protein>
    <recommendedName>
        <fullName evidence="8">Nephrocystin-4</fullName>
    </recommendedName>
</protein>
<dbReference type="GO" id="GO:0036064">
    <property type="term" value="C:ciliary basal body"/>
    <property type="evidence" value="ECO:0007669"/>
    <property type="project" value="TreeGrafter"/>
</dbReference>
<proteinExistence type="predicted"/>
<evidence type="ECO:0000313" key="6">
    <source>
        <dbReference type="Proteomes" id="UP000050792"/>
    </source>
</evidence>
<dbReference type="Pfam" id="PF26186">
    <property type="entry name" value="NPHP4_C2_3rd"/>
    <property type="match status" value="1"/>
</dbReference>
<dbReference type="GO" id="GO:0097546">
    <property type="term" value="C:ciliary base"/>
    <property type="evidence" value="ECO:0007669"/>
    <property type="project" value="TreeGrafter"/>
</dbReference>
<feature type="domain" description="NPHP4 Ig-like" evidence="3">
    <location>
        <begin position="1470"/>
        <end position="1564"/>
    </location>
</feature>
<feature type="domain" description="NPHP4 C2-like" evidence="2">
    <location>
        <begin position="663"/>
        <end position="905"/>
    </location>
</feature>
<evidence type="ECO:0000259" key="1">
    <source>
        <dbReference type="Pfam" id="PF26015"/>
    </source>
</evidence>
<feature type="domain" description="NPHP4 Ig-like" evidence="1">
    <location>
        <begin position="1382"/>
        <end position="1464"/>
    </location>
</feature>
<dbReference type="PANTHER" id="PTHR31043">
    <property type="entry name" value="NEPHROCYSTIN-4"/>
    <property type="match status" value="1"/>
</dbReference>
<dbReference type="GO" id="GO:0035869">
    <property type="term" value="C:ciliary transition zone"/>
    <property type="evidence" value="ECO:0007669"/>
    <property type="project" value="TreeGrafter"/>
</dbReference>
<dbReference type="Pfam" id="PF26187">
    <property type="entry name" value="Ig_NPHP4_4th"/>
    <property type="match status" value="1"/>
</dbReference>
<dbReference type="InterPro" id="IPR058686">
    <property type="entry name" value="Ig_NPHP4_3rd"/>
</dbReference>
<evidence type="ECO:0000259" key="2">
    <source>
        <dbReference type="Pfam" id="PF26186"/>
    </source>
</evidence>
<name>A0AA85FEG8_9TREM</name>
<dbReference type="Pfam" id="PF26190">
    <property type="entry name" value="Ig_NPHP4_1st"/>
    <property type="match status" value="1"/>
</dbReference>
<feature type="domain" description="NPHP4 Ig-like" evidence="5">
    <location>
        <begin position="1072"/>
        <end position="1140"/>
    </location>
</feature>
<feature type="domain" description="NPHP4 Ig-like" evidence="4">
    <location>
        <begin position="1249"/>
        <end position="1349"/>
    </location>
</feature>
<dbReference type="WBParaSite" id="SRDH1_48040.3">
    <property type="protein sequence ID" value="SRDH1_48040.3"/>
    <property type="gene ID" value="SRDH1_48040"/>
</dbReference>
<organism evidence="6 7">
    <name type="scientific">Schistosoma rodhaini</name>
    <dbReference type="NCBI Taxonomy" id="6188"/>
    <lineage>
        <taxon>Eukaryota</taxon>
        <taxon>Metazoa</taxon>
        <taxon>Spiralia</taxon>
        <taxon>Lophotrochozoa</taxon>
        <taxon>Platyhelminthes</taxon>
        <taxon>Trematoda</taxon>
        <taxon>Digenea</taxon>
        <taxon>Strigeidida</taxon>
        <taxon>Schistosomatoidea</taxon>
        <taxon>Schistosomatidae</taxon>
        <taxon>Schistosoma</taxon>
    </lineage>
</organism>
<dbReference type="InterPro" id="IPR058765">
    <property type="entry name" value="NPHP4_C2-like"/>
</dbReference>